<dbReference type="InterPro" id="IPR012337">
    <property type="entry name" value="RNaseH-like_sf"/>
</dbReference>
<dbReference type="PROSITE" id="PS50994">
    <property type="entry name" value="INTEGRASE"/>
    <property type="match status" value="1"/>
</dbReference>
<dbReference type="InterPro" id="IPR025948">
    <property type="entry name" value="HTH-like_dom"/>
</dbReference>
<dbReference type="InterPro" id="IPR036397">
    <property type="entry name" value="RNaseH_sf"/>
</dbReference>
<dbReference type="Gene3D" id="3.30.420.10">
    <property type="entry name" value="Ribonuclease H-like superfamily/Ribonuclease H"/>
    <property type="match status" value="1"/>
</dbReference>
<dbReference type="Pfam" id="PF13276">
    <property type="entry name" value="HTH_21"/>
    <property type="match status" value="1"/>
</dbReference>
<dbReference type="SUPFAM" id="SSF53098">
    <property type="entry name" value="Ribonuclease H-like"/>
    <property type="match status" value="1"/>
</dbReference>
<feature type="domain" description="Integrase catalytic" evidence="2">
    <location>
        <begin position="110"/>
        <end position="272"/>
    </location>
</feature>
<evidence type="ECO:0000256" key="1">
    <source>
        <dbReference type="ARBA" id="ARBA00002286"/>
    </source>
</evidence>
<comment type="function">
    <text evidence="1">Involved in the transposition of the insertion sequence.</text>
</comment>
<organism evidence="3">
    <name type="scientific">Rhodococcus erythropolis</name>
    <name type="common">Arthrobacter picolinophilus</name>
    <dbReference type="NCBI Taxonomy" id="1833"/>
    <lineage>
        <taxon>Bacteria</taxon>
        <taxon>Bacillati</taxon>
        <taxon>Actinomycetota</taxon>
        <taxon>Actinomycetes</taxon>
        <taxon>Mycobacteriales</taxon>
        <taxon>Nocardiaceae</taxon>
        <taxon>Rhodococcus</taxon>
        <taxon>Rhodococcus erythropolis group</taxon>
    </lineage>
</organism>
<evidence type="ECO:0000313" key="3">
    <source>
        <dbReference type="EMBL" id="AAP73991.1"/>
    </source>
</evidence>
<proteinExistence type="predicted"/>
<reference evidence="3" key="1">
    <citation type="journal article" date="2003" name="J. Bacteriol.">
        <title>Complete nucleotide sequence and genetic organization of the 210-kilobase linear plasmid of Rhodococcus erythropolis BD2.</title>
        <authorList>
            <person name="Stecker C."/>
            <person name="Johann A."/>
            <person name="Herzberg C."/>
            <person name="Averhoff B."/>
            <person name="Gottschalk G."/>
        </authorList>
    </citation>
    <scope>NUCLEOTIDE SEQUENCE</scope>
    <source>
        <strain evidence="3">BD2</strain>
        <plasmid evidence="3">pBD2</plasmid>
    </source>
</reference>
<dbReference type="NCBIfam" id="NF033516">
    <property type="entry name" value="transpos_IS3"/>
    <property type="match status" value="1"/>
</dbReference>
<dbReference type="GO" id="GO:0015074">
    <property type="term" value="P:DNA integration"/>
    <property type="evidence" value="ECO:0007669"/>
    <property type="project" value="InterPro"/>
</dbReference>
<accession>Q6XN40</accession>
<gene>
    <name evidence="3" type="ORF">PBD2.106</name>
</gene>
<sequence length="280" mass="31908">MRMAVEKFGAPERFACKILGQNRSAFRKKKPDTSFEETRLRGALRAIAIKHPTWGWRKARWCLLAQEWAGMALNNKRVRRLWREEGLVCKPKARKKRRAGPGAGEQKRLTAEYPMHVVSFDFQSDVTSCGRHIRFFNVIDEYTRTALAIIARRSFTASDVVAALENIIAETGTAPTYVRCDNGPEFTAAALINWCNTVGVGTAFIDPGSPWQNGFVESFNAQFRREQLSGEIMDTMAEATYLAEEWKAIYNHERPHGSLDGMTPNRYWENWTQENQLAIA</sequence>
<dbReference type="EMBL" id="AY223810">
    <property type="protein sequence ID" value="AAP73991.1"/>
    <property type="molecule type" value="Genomic_DNA"/>
</dbReference>
<dbReference type="PANTHER" id="PTHR47515:SF2">
    <property type="entry name" value="INTEGRASE CORE DOMAIN PROTEIN"/>
    <property type="match status" value="1"/>
</dbReference>
<dbReference type="InterPro" id="IPR001584">
    <property type="entry name" value="Integrase_cat-core"/>
</dbReference>
<evidence type="ECO:0000259" key="2">
    <source>
        <dbReference type="PROSITE" id="PS50994"/>
    </source>
</evidence>
<dbReference type="PANTHER" id="PTHR47515">
    <property type="entry name" value="LOW CALCIUM RESPONSE LOCUS PROTEIN T"/>
    <property type="match status" value="1"/>
</dbReference>
<dbReference type="Pfam" id="PF13683">
    <property type="entry name" value="rve_3"/>
    <property type="match status" value="1"/>
</dbReference>
<dbReference type="InterPro" id="IPR048020">
    <property type="entry name" value="Transpos_IS3"/>
</dbReference>
<keyword evidence="3" id="KW-0614">Plasmid</keyword>
<geneLocation type="plasmid" evidence="3">
    <name>pBD2</name>
</geneLocation>
<dbReference type="GO" id="GO:0003676">
    <property type="term" value="F:nucleic acid binding"/>
    <property type="evidence" value="ECO:0007669"/>
    <property type="project" value="InterPro"/>
</dbReference>
<dbReference type="AlphaFoldDB" id="Q6XN40"/>
<protein>
    <submittedName>
        <fullName evidence="3">Putative transposase</fullName>
    </submittedName>
</protein>
<name>Q6XN40_RHOER</name>